<protein>
    <submittedName>
        <fullName evidence="1">Uncharacterized protein</fullName>
    </submittedName>
</protein>
<proteinExistence type="predicted"/>
<evidence type="ECO:0000313" key="2">
    <source>
        <dbReference type="Proteomes" id="UP000249218"/>
    </source>
</evidence>
<gene>
    <name evidence="1" type="primary">HaOG213499</name>
    <name evidence="1" type="ORF">B5X24_HaOG213499</name>
</gene>
<keyword evidence="2" id="KW-1185">Reference proteome</keyword>
<reference evidence="1 2" key="1">
    <citation type="journal article" date="2017" name="BMC Biol.">
        <title>Genomic innovations, transcriptional plasticity and gene loss underlying the evolution and divergence of two highly polyphagous and invasive Helicoverpa pest species.</title>
        <authorList>
            <person name="Pearce S.L."/>
            <person name="Clarke D.F."/>
            <person name="East P.D."/>
            <person name="Elfekih S."/>
            <person name="Gordon K.H."/>
            <person name="Jermiin L.S."/>
            <person name="McGaughran A."/>
            <person name="Oakeshott J.G."/>
            <person name="Papanikolaou A."/>
            <person name="Perera O.P."/>
            <person name="Rane R.V."/>
            <person name="Richards S."/>
            <person name="Tay W.T."/>
            <person name="Walsh T.K."/>
            <person name="Anderson A."/>
            <person name="Anderson C.J."/>
            <person name="Asgari S."/>
            <person name="Board P.G."/>
            <person name="Bretschneider A."/>
            <person name="Campbell P.M."/>
            <person name="Chertemps T."/>
            <person name="Christeller J.T."/>
            <person name="Coppin C.W."/>
            <person name="Downes S.J."/>
            <person name="Duan G."/>
            <person name="Farnsworth C.A."/>
            <person name="Good R.T."/>
            <person name="Han L.B."/>
            <person name="Han Y.C."/>
            <person name="Hatje K."/>
            <person name="Horne I."/>
            <person name="Huang Y.P."/>
            <person name="Hughes D.S."/>
            <person name="Jacquin-Joly E."/>
            <person name="James W."/>
            <person name="Jhangiani S."/>
            <person name="Kollmar M."/>
            <person name="Kuwar S.S."/>
            <person name="Li S."/>
            <person name="Liu N.Y."/>
            <person name="Maibeche M.T."/>
            <person name="Miller J.R."/>
            <person name="Montagne N."/>
            <person name="Perry T."/>
            <person name="Qu J."/>
            <person name="Song S.V."/>
            <person name="Sutton G.G."/>
            <person name="Vogel H."/>
            <person name="Walenz B.P."/>
            <person name="Xu W."/>
            <person name="Zhang H.J."/>
            <person name="Zou Z."/>
            <person name="Batterham P."/>
            <person name="Edwards O.R."/>
            <person name="Feyereisen R."/>
            <person name="Gibbs R.A."/>
            <person name="Heckel D.G."/>
            <person name="McGrath A."/>
            <person name="Robin C."/>
            <person name="Scherer S.E."/>
            <person name="Worley K.C."/>
            <person name="Wu Y.D."/>
        </authorList>
    </citation>
    <scope>NUCLEOTIDE SEQUENCE [LARGE SCALE GENOMIC DNA]</scope>
    <source>
        <strain evidence="1">Harm_GR_Male_#8</strain>
        <tissue evidence="1">Whole organism</tissue>
    </source>
</reference>
<organism evidence="1 2">
    <name type="scientific">Helicoverpa armigera</name>
    <name type="common">Cotton bollworm</name>
    <name type="synonym">Heliothis armigera</name>
    <dbReference type="NCBI Taxonomy" id="29058"/>
    <lineage>
        <taxon>Eukaryota</taxon>
        <taxon>Metazoa</taxon>
        <taxon>Ecdysozoa</taxon>
        <taxon>Arthropoda</taxon>
        <taxon>Hexapoda</taxon>
        <taxon>Insecta</taxon>
        <taxon>Pterygota</taxon>
        <taxon>Neoptera</taxon>
        <taxon>Endopterygota</taxon>
        <taxon>Lepidoptera</taxon>
        <taxon>Glossata</taxon>
        <taxon>Ditrysia</taxon>
        <taxon>Noctuoidea</taxon>
        <taxon>Noctuidae</taxon>
        <taxon>Heliothinae</taxon>
        <taxon>Helicoverpa</taxon>
    </lineage>
</organism>
<accession>A0A2W1BI94</accession>
<dbReference type="AlphaFoldDB" id="A0A2W1BI94"/>
<sequence>MVFPLNSFVYGADGASIVANTERAHHSAEIQWVSRDGHMSPHWYYEKNYLPLAPSLGGRWNTGRSPPAYVPESHHR</sequence>
<dbReference type="EMBL" id="KZ150324">
    <property type="protein sequence ID" value="PZC71393.1"/>
    <property type="molecule type" value="Genomic_DNA"/>
</dbReference>
<evidence type="ECO:0000313" key="1">
    <source>
        <dbReference type="EMBL" id="PZC71393.1"/>
    </source>
</evidence>
<name>A0A2W1BI94_HELAM</name>
<dbReference type="Proteomes" id="UP000249218">
    <property type="component" value="Unassembled WGS sequence"/>
</dbReference>